<evidence type="ECO:0000313" key="1">
    <source>
        <dbReference type="EMBL" id="RKS83115.1"/>
    </source>
</evidence>
<name>A0A495R757_9EURY</name>
<protein>
    <submittedName>
        <fullName evidence="1">Uncharacterized protein</fullName>
    </submittedName>
</protein>
<accession>A0A495R757</accession>
<dbReference type="Proteomes" id="UP000268233">
    <property type="component" value="Unassembled WGS sequence"/>
</dbReference>
<dbReference type="EMBL" id="RBWW01000001">
    <property type="protein sequence ID" value="RKS83115.1"/>
    <property type="molecule type" value="Genomic_DNA"/>
</dbReference>
<evidence type="ECO:0000313" key="2">
    <source>
        <dbReference type="Proteomes" id="UP000268233"/>
    </source>
</evidence>
<comment type="caution">
    <text evidence="1">The sequence shown here is derived from an EMBL/GenBank/DDBJ whole genome shotgun (WGS) entry which is preliminary data.</text>
</comment>
<sequence length="144" mass="14882">MRTRRMVLVLSAGTLCLAGCGSPGDGSNGGLAVETADASVAPGETSRIEVQASSVGVLTWQLAEIPERWQVTHKGFKPEPTAVRESYPPELVWDPVVDSVTGTLAVAVPNDASPGEYALAVEAGTDAFDERVVSEATVTVEGAA</sequence>
<organism evidence="1 2">
    <name type="scientific">Haloarcula quadrata</name>
    <dbReference type="NCBI Taxonomy" id="182779"/>
    <lineage>
        <taxon>Archaea</taxon>
        <taxon>Methanobacteriati</taxon>
        <taxon>Methanobacteriota</taxon>
        <taxon>Stenosarchaea group</taxon>
        <taxon>Halobacteria</taxon>
        <taxon>Halobacteriales</taxon>
        <taxon>Haloarculaceae</taxon>
        <taxon>Haloarcula</taxon>
    </lineage>
</organism>
<proteinExistence type="predicted"/>
<dbReference type="AlphaFoldDB" id="A0A495R757"/>
<dbReference type="RefSeq" id="WP_121303315.1">
    <property type="nucleotide sequence ID" value="NZ_RBWW01000001.1"/>
</dbReference>
<reference evidence="1 2" key="1">
    <citation type="submission" date="2018-10" db="EMBL/GenBank/DDBJ databases">
        <title>Genomic Encyclopedia of Archaeal and Bacterial Type Strains, Phase II (KMG-II): from individual species to whole genera.</title>
        <authorList>
            <person name="Goeker M."/>
        </authorList>
    </citation>
    <scope>NUCLEOTIDE SEQUENCE [LARGE SCALE GENOMIC DNA]</scope>
    <source>
        <strain evidence="1 2">DSM 11927</strain>
    </source>
</reference>
<keyword evidence="2" id="KW-1185">Reference proteome</keyword>
<gene>
    <name evidence="1" type="ORF">BDK61_2447</name>
</gene>